<evidence type="ECO:0000256" key="1">
    <source>
        <dbReference type="ARBA" id="ARBA00004651"/>
    </source>
</evidence>
<dbReference type="InterPro" id="IPR013766">
    <property type="entry name" value="Thioredoxin_domain"/>
</dbReference>
<evidence type="ECO:0000256" key="2">
    <source>
        <dbReference type="ARBA" id="ARBA00022475"/>
    </source>
</evidence>
<gene>
    <name evidence="11" type="ORF">GCM10022414_22440</name>
</gene>
<keyword evidence="3 8" id="KW-0812">Transmembrane</keyword>
<dbReference type="InterPro" id="IPR036249">
    <property type="entry name" value="Thioredoxin-like_sf"/>
</dbReference>
<dbReference type="PANTHER" id="PTHR32234:SF3">
    <property type="entry name" value="SUPPRESSION OF COPPER SENSITIVITY PROTEIN"/>
    <property type="match status" value="1"/>
</dbReference>
<dbReference type="InterPro" id="IPR028250">
    <property type="entry name" value="DsbDN"/>
</dbReference>
<dbReference type="EMBL" id="BAABDM010000003">
    <property type="protein sequence ID" value="GAA4097255.1"/>
    <property type="molecule type" value="Genomic_DNA"/>
</dbReference>
<feature type="transmembrane region" description="Helical" evidence="8">
    <location>
        <begin position="200"/>
        <end position="226"/>
    </location>
</feature>
<dbReference type="InterPro" id="IPR003834">
    <property type="entry name" value="Cyt_c_assmbl_TM_dom"/>
</dbReference>
<evidence type="ECO:0000313" key="12">
    <source>
        <dbReference type="Proteomes" id="UP001500392"/>
    </source>
</evidence>
<feature type="transmembrane region" description="Helical" evidence="8">
    <location>
        <begin position="451"/>
        <end position="469"/>
    </location>
</feature>
<evidence type="ECO:0000256" key="9">
    <source>
        <dbReference type="SAM" id="SignalP"/>
    </source>
</evidence>
<feature type="compositionally biased region" description="Polar residues" evidence="7">
    <location>
        <begin position="177"/>
        <end position="186"/>
    </location>
</feature>
<evidence type="ECO:0000313" key="11">
    <source>
        <dbReference type="EMBL" id="GAA4097255.1"/>
    </source>
</evidence>
<comment type="subcellular location">
    <subcellularLocation>
        <location evidence="1">Cell membrane</location>
        <topology evidence="1">Multi-pass membrane protein</topology>
    </subcellularLocation>
</comment>
<dbReference type="Pfam" id="PF13899">
    <property type="entry name" value="Thioredoxin_7"/>
    <property type="match status" value="1"/>
</dbReference>
<feature type="domain" description="Thioredoxin" evidence="10">
    <location>
        <begin position="462"/>
        <end position="593"/>
    </location>
</feature>
<evidence type="ECO:0000256" key="5">
    <source>
        <dbReference type="ARBA" id="ARBA00022989"/>
    </source>
</evidence>
<feature type="transmembrane region" description="Helical" evidence="8">
    <location>
        <begin position="325"/>
        <end position="345"/>
    </location>
</feature>
<dbReference type="Proteomes" id="UP001500392">
    <property type="component" value="Unassembled WGS sequence"/>
</dbReference>
<dbReference type="PANTHER" id="PTHR32234">
    <property type="entry name" value="THIOL:DISULFIDE INTERCHANGE PROTEIN DSBD"/>
    <property type="match status" value="1"/>
</dbReference>
<evidence type="ECO:0000256" key="7">
    <source>
        <dbReference type="SAM" id="MobiDB-lite"/>
    </source>
</evidence>
<feature type="region of interest" description="Disordered" evidence="7">
    <location>
        <begin position="167"/>
        <end position="190"/>
    </location>
</feature>
<evidence type="ECO:0000256" key="4">
    <source>
        <dbReference type="ARBA" id="ARBA00022748"/>
    </source>
</evidence>
<feature type="transmembrane region" description="Helical" evidence="8">
    <location>
        <begin position="424"/>
        <end position="444"/>
    </location>
</feature>
<feature type="signal peptide" evidence="9">
    <location>
        <begin position="1"/>
        <end position="37"/>
    </location>
</feature>
<dbReference type="SUPFAM" id="SSF52833">
    <property type="entry name" value="Thioredoxin-like"/>
    <property type="match status" value="1"/>
</dbReference>
<keyword evidence="12" id="KW-1185">Reference proteome</keyword>
<name>A0ABP7WWR3_9GAMM</name>
<dbReference type="InterPro" id="IPR035671">
    <property type="entry name" value="DsbD_gamma"/>
</dbReference>
<protein>
    <recommendedName>
        <fullName evidence="10">Thioredoxin domain-containing protein</fullName>
    </recommendedName>
</protein>
<reference evidence="12" key="1">
    <citation type="journal article" date="2019" name="Int. J. Syst. Evol. Microbiol.">
        <title>The Global Catalogue of Microorganisms (GCM) 10K type strain sequencing project: providing services to taxonomists for standard genome sequencing and annotation.</title>
        <authorList>
            <consortium name="The Broad Institute Genomics Platform"/>
            <consortium name="The Broad Institute Genome Sequencing Center for Infectious Disease"/>
            <person name="Wu L."/>
            <person name="Ma J."/>
        </authorList>
    </citation>
    <scope>NUCLEOTIDE SEQUENCE [LARGE SCALE GENOMIC DNA]</scope>
    <source>
        <strain evidence="12">JCM 17304</strain>
    </source>
</reference>
<sequence length="593" mass="64549">MFFSPFLENAGSVCVKNLIAQLALITSLVMTSFAAQSADVSSTAESQFLPVEQAYQLTLKTNQQQLSLHWQIHDGYYLYRERIGIKQFNNGELQKFDLAMPKGKLKHDPNIGDTQVFYHQLIAQTTLSNTQPLTVKVSSQGCADAGLCYPPHHQWFSIEPSTGQITAIDKPKPEGQASPNTSSNETKGMLTPPTWSALKLLSMATFAFVGGLILNLMPCVFPVLALKGLSLVESADISVKQRRIHGLVYTAGVVTSFVAVAGLLLILRAAGQQLGWGYQLQSPWFVAAMVYLFFVVGLSFSGVIELGAQFAGAGQSLTEKSGMTGSFFTGVLAVLVASPCTAPFMGASLGFALSQPMIVALTVFVALGLGMATPFLLLSWLPGIARLLPRPGRWMVTMKEVLAFPMYLTAIWLLWVLGRQSGVNAAMLVLIGCLLIVIALYFWPRERWQRGISVMSALLAAVILSSAMLNATASTTVDTSDVTTYRQGLLEELQQDQQPIFLNVTADWCITCLANERVALSSATVKQRFDELGVRYVKADWTNQDDKITQLLADYQRSGVPLYVYFPGGSAKPIVLPQLLSVDTLLAIFSKSS</sequence>
<evidence type="ECO:0000256" key="6">
    <source>
        <dbReference type="ARBA" id="ARBA00023136"/>
    </source>
</evidence>
<keyword evidence="5 8" id="KW-1133">Transmembrane helix</keyword>
<comment type="caution">
    <text evidence="11">The sequence shown here is derived from an EMBL/GenBank/DDBJ whole genome shotgun (WGS) entry which is preliminary data.</text>
</comment>
<dbReference type="Pfam" id="PF11412">
    <property type="entry name" value="DsbD_N"/>
    <property type="match status" value="1"/>
</dbReference>
<keyword evidence="2" id="KW-1003">Cell membrane</keyword>
<organism evidence="11 12">
    <name type="scientific">Zhongshania borealis</name>
    <dbReference type="NCBI Taxonomy" id="889488"/>
    <lineage>
        <taxon>Bacteria</taxon>
        <taxon>Pseudomonadati</taxon>
        <taxon>Pseudomonadota</taxon>
        <taxon>Gammaproteobacteria</taxon>
        <taxon>Cellvibrionales</taxon>
        <taxon>Spongiibacteraceae</taxon>
        <taxon>Zhongshania</taxon>
    </lineage>
</organism>
<dbReference type="Pfam" id="PF02683">
    <property type="entry name" value="DsbD_TM"/>
    <property type="match status" value="1"/>
</dbReference>
<evidence type="ECO:0000256" key="8">
    <source>
        <dbReference type="SAM" id="Phobius"/>
    </source>
</evidence>
<dbReference type="Gene3D" id="3.40.30.10">
    <property type="entry name" value="Glutaredoxin"/>
    <property type="match status" value="1"/>
</dbReference>
<dbReference type="Gene3D" id="2.60.40.1250">
    <property type="entry name" value="Thiol:disulfide interchange protein DsbD, N-terminal domain"/>
    <property type="match status" value="1"/>
</dbReference>
<evidence type="ECO:0000259" key="10">
    <source>
        <dbReference type="PROSITE" id="PS51352"/>
    </source>
</evidence>
<keyword evidence="6 8" id="KW-0472">Membrane</keyword>
<evidence type="ECO:0000256" key="3">
    <source>
        <dbReference type="ARBA" id="ARBA00022692"/>
    </source>
</evidence>
<feature type="transmembrane region" description="Helical" evidence="8">
    <location>
        <begin position="357"/>
        <end position="381"/>
    </location>
</feature>
<keyword evidence="9" id="KW-0732">Signal</keyword>
<feature type="chain" id="PRO_5046494364" description="Thioredoxin domain-containing protein" evidence="9">
    <location>
        <begin position="38"/>
        <end position="593"/>
    </location>
</feature>
<dbReference type="InterPro" id="IPR036929">
    <property type="entry name" value="DsbDN_sf"/>
</dbReference>
<feature type="transmembrane region" description="Helical" evidence="8">
    <location>
        <begin position="247"/>
        <end position="270"/>
    </location>
</feature>
<proteinExistence type="predicted"/>
<keyword evidence="4" id="KW-0201">Cytochrome c-type biogenesis</keyword>
<accession>A0ABP7WWR3</accession>
<feature type="transmembrane region" description="Helical" evidence="8">
    <location>
        <begin position="401"/>
        <end position="418"/>
    </location>
</feature>
<feature type="transmembrane region" description="Helical" evidence="8">
    <location>
        <begin position="282"/>
        <end position="304"/>
    </location>
</feature>
<dbReference type="CDD" id="cd02953">
    <property type="entry name" value="DsbDgamma"/>
    <property type="match status" value="1"/>
</dbReference>
<dbReference type="PROSITE" id="PS51352">
    <property type="entry name" value="THIOREDOXIN_2"/>
    <property type="match status" value="1"/>
</dbReference>
<dbReference type="SUPFAM" id="SSF74863">
    <property type="entry name" value="Thiol:disulfide interchange protein DsbD, N-terminal domain (DsbD-alpha)"/>
    <property type="match status" value="1"/>
</dbReference>